<sequence length="165" mass="18228">MLPPPSGMSLLRPQLLRTVPAVSSRALPVIAPVAVAQVRQTRLASTQPNYEGHIPLNWFEHGLMFAGAAYQALMHPQRGDMVAAVADLTSGPMLPRLREAMLSSPEGRRILKERPRINTHTVDMHKLALLPEGTFGKAYVTWLERCNVTPDTREPVRLLFSGISC</sequence>
<dbReference type="Proteomes" id="UP001148662">
    <property type="component" value="Unassembled WGS sequence"/>
</dbReference>
<keyword evidence="2" id="KW-1185">Reference proteome</keyword>
<organism evidence="1 2">
    <name type="scientific">Phlebia brevispora</name>
    <dbReference type="NCBI Taxonomy" id="194682"/>
    <lineage>
        <taxon>Eukaryota</taxon>
        <taxon>Fungi</taxon>
        <taxon>Dikarya</taxon>
        <taxon>Basidiomycota</taxon>
        <taxon>Agaricomycotina</taxon>
        <taxon>Agaricomycetes</taxon>
        <taxon>Polyporales</taxon>
        <taxon>Meruliaceae</taxon>
        <taxon>Phlebia</taxon>
    </lineage>
</organism>
<proteinExistence type="predicted"/>
<evidence type="ECO:0000313" key="1">
    <source>
        <dbReference type="EMBL" id="KAJ3522392.1"/>
    </source>
</evidence>
<comment type="caution">
    <text evidence="1">The sequence shown here is derived from an EMBL/GenBank/DDBJ whole genome shotgun (WGS) entry which is preliminary data.</text>
</comment>
<dbReference type="EMBL" id="JANHOG010002539">
    <property type="protein sequence ID" value="KAJ3522392.1"/>
    <property type="molecule type" value="Genomic_DNA"/>
</dbReference>
<protein>
    <submittedName>
        <fullName evidence="1">Uncharacterized protein</fullName>
    </submittedName>
</protein>
<reference evidence="1" key="1">
    <citation type="submission" date="2022-07" db="EMBL/GenBank/DDBJ databases">
        <title>Genome Sequence of Phlebia brevispora.</title>
        <authorList>
            <person name="Buettner E."/>
        </authorList>
    </citation>
    <scope>NUCLEOTIDE SEQUENCE</scope>
    <source>
        <strain evidence="1">MPL23</strain>
    </source>
</reference>
<name>A0ACC1RPH8_9APHY</name>
<gene>
    <name evidence="1" type="ORF">NM688_g8880</name>
</gene>
<evidence type="ECO:0000313" key="2">
    <source>
        <dbReference type="Proteomes" id="UP001148662"/>
    </source>
</evidence>
<accession>A0ACC1RPH8</accession>